<dbReference type="InterPro" id="IPR002075">
    <property type="entry name" value="NTF2_dom"/>
</dbReference>
<keyword evidence="6" id="KW-0509">mRNA transport</keyword>
<keyword evidence="3" id="KW-0813">Transport</keyword>
<feature type="compositionally biased region" description="Basic and acidic residues" evidence="8">
    <location>
        <begin position="51"/>
        <end position="60"/>
    </location>
</feature>
<dbReference type="SUPFAM" id="SSF52058">
    <property type="entry name" value="L domain-like"/>
    <property type="match status" value="1"/>
</dbReference>
<evidence type="ECO:0000256" key="2">
    <source>
        <dbReference type="ARBA" id="ARBA00009285"/>
    </source>
</evidence>
<dbReference type="OrthoDB" id="25872at2759"/>
<dbReference type="Pfam" id="PF03943">
    <property type="entry name" value="TAP_C"/>
    <property type="match status" value="1"/>
</dbReference>
<dbReference type="InterPro" id="IPR032710">
    <property type="entry name" value="NTF2-like_dom_sf"/>
</dbReference>
<dbReference type="GO" id="GO:0003723">
    <property type="term" value="F:RNA binding"/>
    <property type="evidence" value="ECO:0007669"/>
    <property type="project" value="TreeGrafter"/>
</dbReference>
<dbReference type="GO" id="GO:0016973">
    <property type="term" value="P:poly(A)+ mRNA export from nucleus"/>
    <property type="evidence" value="ECO:0007669"/>
    <property type="project" value="TreeGrafter"/>
</dbReference>
<feature type="compositionally biased region" description="Basic and acidic residues" evidence="8">
    <location>
        <begin position="23"/>
        <end position="37"/>
    </location>
</feature>
<evidence type="ECO:0000259" key="10">
    <source>
        <dbReference type="PROSITE" id="PS51281"/>
    </source>
</evidence>
<evidence type="ECO:0000256" key="4">
    <source>
        <dbReference type="ARBA" id="ARBA00022614"/>
    </source>
</evidence>
<dbReference type="InterPro" id="IPR009060">
    <property type="entry name" value="UBA-like_sf"/>
</dbReference>
<keyword evidence="5" id="KW-0677">Repeat</keyword>
<dbReference type="AlphaFoldDB" id="A0A5C3ML40"/>
<name>A0A5C3ML40_9AGAM</name>
<evidence type="ECO:0000256" key="3">
    <source>
        <dbReference type="ARBA" id="ARBA00022448"/>
    </source>
</evidence>
<dbReference type="Pfam" id="PF22602">
    <property type="entry name" value="NXF_NTF2"/>
    <property type="match status" value="1"/>
</dbReference>
<evidence type="ECO:0000313" key="12">
    <source>
        <dbReference type="Proteomes" id="UP000305948"/>
    </source>
</evidence>
<evidence type="ECO:0000313" key="11">
    <source>
        <dbReference type="EMBL" id="TFK46129.1"/>
    </source>
</evidence>
<comment type="subcellular location">
    <subcellularLocation>
        <location evidence="1">Nucleus</location>
    </subcellularLocation>
</comment>
<dbReference type="InterPro" id="IPR018222">
    <property type="entry name" value="Nuclear_transport_factor_2_euk"/>
</dbReference>
<evidence type="ECO:0000256" key="8">
    <source>
        <dbReference type="SAM" id="MobiDB-lite"/>
    </source>
</evidence>
<dbReference type="SMART" id="SM00804">
    <property type="entry name" value="TAP_C"/>
    <property type="match status" value="1"/>
</dbReference>
<sequence length="626" mass="68541">MTSTQITGTRAIASSALRGAGLIDRDERMRDASDKPGGRKGASKHRAHRPRPIDAYKDHTPGPSRTSMLSARVTGAEPLAIRGAARPTAVGRMRRNAVSAVTGKPSLEPRTPTVSKKAVDVWREFVKSRYNAEAQFLNLERMLDDDIIRRSRLVPPGAPGSSLREASVIFKLASQLKPEVKTVSLANNNISQGQLLTSLPHYLPNLVNLSLENNNLQLWRDLDNFSSRNHKMEQLQELILIGNPLRELEYKNGRGDKYRGEIGRRFPSLTVLDREPMTVISFDAPQASSSTASAKLPAATTFPADMQGSFITGVEPSIVSGFLARFFSTYDNQRASLMDAYHPSATFSFSANTAIPTRARMQGFQYSKEMPNQKRLEWSPWLAGGHGGSRNLSRMAGGLDKMVKSLHVGSEEAVRAMCALPGSRHDVAGSPEKFCVDAWPVGEGAGMSLFTSVHGQFTEQPVGGERSFDRSFILAPAPEGSRAKLNGWDVMIMSDQLVVRSYSSPEAWKPGPMRVQHGDPLPAFSLSQIPPEVQQELSQIVSGPCPEPQRSLVLQICQRTGLNVKFAVECLQSNGWDLDRAVKNFEEVKVRACNGVYVLARVDVPAGQSCSRCLPIGASTSLTLRY</sequence>
<dbReference type="InterPro" id="IPR030217">
    <property type="entry name" value="NXF_fam"/>
</dbReference>
<dbReference type="EMBL" id="ML213533">
    <property type="protein sequence ID" value="TFK46129.1"/>
    <property type="molecule type" value="Genomic_DNA"/>
</dbReference>
<dbReference type="Gene3D" id="1.10.8.10">
    <property type="entry name" value="DNA helicase RuvA subunit, C-terminal domain"/>
    <property type="match status" value="1"/>
</dbReference>
<dbReference type="SUPFAM" id="SSF54427">
    <property type="entry name" value="NTF2-like"/>
    <property type="match status" value="1"/>
</dbReference>
<evidence type="ECO:0000256" key="6">
    <source>
        <dbReference type="ARBA" id="ARBA00022816"/>
    </source>
</evidence>
<dbReference type="GO" id="GO:0005634">
    <property type="term" value="C:nucleus"/>
    <property type="evidence" value="ECO:0007669"/>
    <property type="project" value="UniProtKB-SubCell"/>
</dbReference>
<feature type="region of interest" description="Disordered" evidence="8">
    <location>
        <begin position="22"/>
        <end position="66"/>
    </location>
</feature>
<protein>
    <submittedName>
        <fullName evidence="11">NTF2-like protein</fullName>
    </submittedName>
</protein>
<dbReference type="STRING" id="5364.A0A5C3ML40"/>
<dbReference type="CDD" id="cd14342">
    <property type="entry name" value="UBA_TAP-C"/>
    <property type="match status" value="1"/>
</dbReference>
<dbReference type="InterPro" id="IPR005637">
    <property type="entry name" value="TAP_C_dom"/>
</dbReference>
<accession>A0A5C3ML40</accession>
<dbReference type="InterPro" id="IPR032675">
    <property type="entry name" value="LRR_dom_sf"/>
</dbReference>
<dbReference type="Proteomes" id="UP000305948">
    <property type="component" value="Unassembled WGS sequence"/>
</dbReference>
<feature type="compositionally biased region" description="Basic residues" evidence="8">
    <location>
        <begin position="41"/>
        <end position="50"/>
    </location>
</feature>
<gene>
    <name evidence="11" type="ORF">OE88DRAFT_1638882</name>
</gene>
<dbReference type="Gene3D" id="3.80.10.10">
    <property type="entry name" value="Ribonuclease Inhibitor"/>
    <property type="match status" value="1"/>
</dbReference>
<feature type="domain" description="TAP-C" evidence="10">
    <location>
        <begin position="547"/>
        <end position="604"/>
    </location>
</feature>
<dbReference type="SUPFAM" id="SSF46934">
    <property type="entry name" value="UBA-like"/>
    <property type="match status" value="1"/>
</dbReference>
<evidence type="ECO:0000256" key="1">
    <source>
        <dbReference type="ARBA" id="ARBA00004123"/>
    </source>
</evidence>
<keyword evidence="12" id="KW-1185">Reference proteome</keyword>
<keyword evidence="4" id="KW-0433">Leucine-rich repeat</keyword>
<dbReference type="PROSITE" id="PS50177">
    <property type="entry name" value="NTF2_DOMAIN"/>
    <property type="match status" value="1"/>
</dbReference>
<evidence type="ECO:0000259" key="9">
    <source>
        <dbReference type="PROSITE" id="PS50177"/>
    </source>
</evidence>
<feature type="domain" description="NTF2" evidence="9">
    <location>
        <begin position="318"/>
        <end position="499"/>
    </location>
</feature>
<reference evidence="11 12" key="1">
    <citation type="journal article" date="2019" name="Nat. Ecol. Evol.">
        <title>Megaphylogeny resolves global patterns of mushroom evolution.</title>
        <authorList>
            <person name="Varga T."/>
            <person name="Krizsan K."/>
            <person name="Foldi C."/>
            <person name="Dima B."/>
            <person name="Sanchez-Garcia M."/>
            <person name="Sanchez-Ramirez S."/>
            <person name="Szollosi G.J."/>
            <person name="Szarkandi J.G."/>
            <person name="Papp V."/>
            <person name="Albert L."/>
            <person name="Andreopoulos W."/>
            <person name="Angelini C."/>
            <person name="Antonin V."/>
            <person name="Barry K.W."/>
            <person name="Bougher N.L."/>
            <person name="Buchanan P."/>
            <person name="Buyck B."/>
            <person name="Bense V."/>
            <person name="Catcheside P."/>
            <person name="Chovatia M."/>
            <person name="Cooper J."/>
            <person name="Damon W."/>
            <person name="Desjardin D."/>
            <person name="Finy P."/>
            <person name="Geml J."/>
            <person name="Haridas S."/>
            <person name="Hughes K."/>
            <person name="Justo A."/>
            <person name="Karasinski D."/>
            <person name="Kautmanova I."/>
            <person name="Kiss B."/>
            <person name="Kocsube S."/>
            <person name="Kotiranta H."/>
            <person name="LaButti K.M."/>
            <person name="Lechner B.E."/>
            <person name="Liimatainen K."/>
            <person name="Lipzen A."/>
            <person name="Lukacs Z."/>
            <person name="Mihaltcheva S."/>
            <person name="Morgado L.N."/>
            <person name="Niskanen T."/>
            <person name="Noordeloos M.E."/>
            <person name="Ohm R.A."/>
            <person name="Ortiz-Santana B."/>
            <person name="Ovrebo C."/>
            <person name="Racz N."/>
            <person name="Riley R."/>
            <person name="Savchenko A."/>
            <person name="Shiryaev A."/>
            <person name="Soop K."/>
            <person name="Spirin V."/>
            <person name="Szebenyi C."/>
            <person name="Tomsovsky M."/>
            <person name="Tulloss R.E."/>
            <person name="Uehling J."/>
            <person name="Grigoriev I.V."/>
            <person name="Vagvolgyi C."/>
            <person name="Papp T."/>
            <person name="Martin F.M."/>
            <person name="Miettinen O."/>
            <person name="Hibbett D.S."/>
            <person name="Nagy L.G."/>
        </authorList>
    </citation>
    <scope>NUCLEOTIDE SEQUENCE [LARGE SCALE GENOMIC DNA]</scope>
    <source>
        <strain evidence="11 12">OMC1185</strain>
    </source>
</reference>
<keyword evidence="7" id="KW-0539">Nucleus</keyword>
<dbReference type="PROSITE" id="PS51281">
    <property type="entry name" value="TAP_C"/>
    <property type="match status" value="1"/>
</dbReference>
<dbReference type="PANTHER" id="PTHR10662:SF22">
    <property type="entry name" value="NUCLEAR RNA EXPORT FACTOR 1"/>
    <property type="match status" value="1"/>
</dbReference>
<organism evidence="11 12">
    <name type="scientific">Heliocybe sulcata</name>
    <dbReference type="NCBI Taxonomy" id="5364"/>
    <lineage>
        <taxon>Eukaryota</taxon>
        <taxon>Fungi</taxon>
        <taxon>Dikarya</taxon>
        <taxon>Basidiomycota</taxon>
        <taxon>Agaricomycotina</taxon>
        <taxon>Agaricomycetes</taxon>
        <taxon>Gloeophyllales</taxon>
        <taxon>Gloeophyllaceae</taxon>
        <taxon>Heliocybe</taxon>
    </lineage>
</organism>
<evidence type="ECO:0000256" key="5">
    <source>
        <dbReference type="ARBA" id="ARBA00022737"/>
    </source>
</evidence>
<dbReference type="PANTHER" id="PTHR10662">
    <property type="entry name" value="NUCLEAR RNA EXPORT FACTOR"/>
    <property type="match status" value="1"/>
</dbReference>
<dbReference type="Gene3D" id="3.10.450.50">
    <property type="match status" value="1"/>
</dbReference>
<evidence type="ECO:0000256" key="7">
    <source>
        <dbReference type="ARBA" id="ARBA00023242"/>
    </source>
</evidence>
<comment type="similarity">
    <text evidence="2">Belongs to the NXF family.</text>
</comment>
<proteinExistence type="inferred from homology"/>